<organism evidence="2 3">
    <name type="scientific">Bradyrhizobium nitroreducens</name>
    <dbReference type="NCBI Taxonomy" id="709803"/>
    <lineage>
        <taxon>Bacteria</taxon>
        <taxon>Pseudomonadati</taxon>
        <taxon>Pseudomonadota</taxon>
        <taxon>Alphaproteobacteria</taxon>
        <taxon>Hyphomicrobiales</taxon>
        <taxon>Nitrobacteraceae</taxon>
        <taxon>Bradyrhizobium</taxon>
    </lineage>
</organism>
<keyword evidence="1" id="KW-1133">Transmembrane helix</keyword>
<keyword evidence="1" id="KW-0472">Membrane</keyword>
<evidence type="ECO:0000313" key="2">
    <source>
        <dbReference type="EMBL" id="PIT02416.1"/>
    </source>
</evidence>
<sequence>MSIVTEWWEKIWAERRVIKRAPSSFLLALFSSVVLVGAAIWSFLGDRFETRIKNLETATAVKEAEINMWKASVGMKDQQIALLRSTSTSPAPSSGPYAASASVTIQFASDVTKNFPILKDSANIWRWNFTTTKLTVNNQPSNSLYSGYAIFLVFDKPVDFKQVSVTSSKPEALPKWTLADFSERTAMVMFSGELADQAITIRTGNSS</sequence>
<accession>A0A2M6UCU9</accession>
<dbReference type="RefSeq" id="WP_100177601.1">
    <property type="nucleotide sequence ID" value="NZ_LFJC01000003.1"/>
</dbReference>
<keyword evidence="3" id="KW-1185">Reference proteome</keyword>
<comment type="caution">
    <text evidence="2">The sequence shown here is derived from an EMBL/GenBank/DDBJ whole genome shotgun (WGS) entry which is preliminary data.</text>
</comment>
<dbReference type="EMBL" id="LFJC01000003">
    <property type="protein sequence ID" value="PIT02416.1"/>
    <property type="molecule type" value="Genomic_DNA"/>
</dbReference>
<feature type="transmembrane region" description="Helical" evidence="1">
    <location>
        <begin position="25"/>
        <end position="44"/>
    </location>
</feature>
<dbReference type="Proteomes" id="UP000228930">
    <property type="component" value="Unassembled WGS sequence"/>
</dbReference>
<keyword evidence="1" id="KW-0812">Transmembrane</keyword>
<name>A0A2M6UCU9_9BRAD</name>
<dbReference type="AlphaFoldDB" id="A0A2M6UCU9"/>
<evidence type="ECO:0000256" key="1">
    <source>
        <dbReference type="SAM" id="Phobius"/>
    </source>
</evidence>
<proteinExistence type="predicted"/>
<gene>
    <name evidence="2" type="ORF">TSA1_17865</name>
</gene>
<evidence type="ECO:0000313" key="3">
    <source>
        <dbReference type="Proteomes" id="UP000228930"/>
    </source>
</evidence>
<reference evidence="2 3" key="1">
    <citation type="submission" date="2015-06" db="EMBL/GenBank/DDBJ databases">
        <title>Comparative genome analysis of nirS-carrying Bradyrhizobium sp. strains.</title>
        <authorList>
            <person name="Ishii S."/>
            <person name="Jang J."/>
            <person name="Nishizawa T."/>
            <person name="Senoo K."/>
        </authorList>
    </citation>
    <scope>NUCLEOTIDE SEQUENCE [LARGE SCALE GENOMIC DNA]</scope>
    <source>
        <strain evidence="2 3">TSA1</strain>
    </source>
</reference>
<protein>
    <submittedName>
        <fullName evidence="2">Uncharacterized protein</fullName>
    </submittedName>
</protein>